<dbReference type="SUPFAM" id="SSF117281">
    <property type="entry name" value="Kelch motif"/>
    <property type="match status" value="1"/>
</dbReference>
<keyword evidence="1" id="KW-1133">Transmembrane helix</keyword>
<evidence type="ECO:0000256" key="1">
    <source>
        <dbReference type="SAM" id="Phobius"/>
    </source>
</evidence>
<reference evidence="2" key="2">
    <citation type="journal article" date="2021" name="PeerJ">
        <title>Extensive microbial diversity within the chicken gut microbiome revealed by metagenomics and culture.</title>
        <authorList>
            <person name="Gilroy R."/>
            <person name="Ravi A."/>
            <person name="Getino M."/>
            <person name="Pursley I."/>
            <person name="Horton D.L."/>
            <person name="Alikhan N.F."/>
            <person name="Baker D."/>
            <person name="Gharbi K."/>
            <person name="Hall N."/>
            <person name="Watson M."/>
            <person name="Adriaenssens E.M."/>
            <person name="Foster-Nyarko E."/>
            <person name="Jarju S."/>
            <person name="Secka A."/>
            <person name="Antonio M."/>
            <person name="Oren A."/>
            <person name="Chaudhuri R.R."/>
            <person name="La Ragione R."/>
            <person name="Hildebrand F."/>
            <person name="Pallen M.J."/>
        </authorList>
    </citation>
    <scope>NUCLEOTIDE SEQUENCE</scope>
    <source>
        <strain evidence="2">6276</strain>
    </source>
</reference>
<reference evidence="2" key="1">
    <citation type="submission" date="2020-10" db="EMBL/GenBank/DDBJ databases">
        <authorList>
            <person name="Gilroy R."/>
        </authorList>
    </citation>
    <scope>NUCLEOTIDE SEQUENCE</scope>
    <source>
        <strain evidence="2">6276</strain>
    </source>
</reference>
<evidence type="ECO:0000313" key="2">
    <source>
        <dbReference type="EMBL" id="HIS35457.1"/>
    </source>
</evidence>
<keyword evidence="1" id="KW-0812">Transmembrane</keyword>
<name>A0A9D1EXX3_9BACT</name>
<proteinExistence type="predicted"/>
<accession>A0A9D1EXX3</accession>
<dbReference type="SUPFAM" id="SSF82171">
    <property type="entry name" value="DPP6 N-terminal domain-like"/>
    <property type="match status" value="1"/>
</dbReference>
<organism evidence="2 3">
    <name type="scientific">Candidatus Scatousia excrementigallinarum</name>
    <dbReference type="NCBI Taxonomy" id="2840935"/>
    <lineage>
        <taxon>Bacteria</taxon>
        <taxon>Candidatus Scatousia</taxon>
    </lineage>
</organism>
<dbReference type="EMBL" id="DVIU01000046">
    <property type="protein sequence ID" value="HIS35457.1"/>
    <property type="molecule type" value="Genomic_DNA"/>
</dbReference>
<dbReference type="Gene3D" id="2.120.10.80">
    <property type="entry name" value="Kelch-type beta propeller"/>
    <property type="match status" value="1"/>
</dbReference>
<sequence>MNNLIKFKQNKVFLFFLVIVSLILLLCCGIYLYNSHNCGNFVKIGEIETQNRYVKNHIGNVIFIPNDNGKTIRFFIKIAGKYHFYIADLNKRKLINKKIIINSDYLLLIGYKDNTAAFLTGNFLSESDYKNKTEVKYTKNEINNAGIILFDFSRGKITDEKVFKYGISPFNTQAYKISDKETLILTNQKHKTKNVSYLTALIYDFDKNDVVKILQYKDEPETTFFPYGVQDYNFDNVFYSTLFHLDRKFIKYNAKSQSFEKIDFSEIKKGKFADNSINKYLKLDDNTVLVISNTYFKKQETYFNLFEIKENKLKYIKTITPYESTNKKKIREKISTQNIAALSPKQILFVGGMDGATGITWVNKSAYILNIDNGNTTKIQNFPVKASEQYLFSNNGKVLILGGYEGSSYFRKKMKSVYLYTKKSVYKIRSEQ</sequence>
<evidence type="ECO:0000313" key="3">
    <source>
        <dbReference type="Proteomes" id="UP000823928"/>
    </source>
</evidence>
<protein>
    <submittedName>
        <fullName evidence="2">Uncharacterized protein</fullName>
    </submittedName>
</protein>
<gene>
    <name evidence="2" type="ORF">IAC10_02335</name>
</gene>
<dbReference type="Proteomes" id="UP000823928">
    <property type="component" value="Unassembled WGS sequence"/>
</dbReference>
<dbReference type="InterPro" id="IPR015915">
    <property type="entry name" value="Kelch-typ_b-propeller"/>
</dbReference>
<dbReference type="AlphaFoldDB" id="A0A9D1EXX3"/>
<comment type="caution">
    <text evidence="2">The sequence shown here is derived from an EMBL/GenBank/DDBJ whole genome shotgun (WGS) entry which is preliminary data.</text>
</comment>
<keyword evidence="1" id="KW-0472">Membrane</keyword>
<feature type="transmembrane region" description="Helical" evidence="1">
    <location>
        <begin position="12"/>
        <end position="33"/>
    </location>
</feature>